<organism evidence="1 2">
    <name type="scientific">Blepharisma stoltei</name>
    <dbReference type="NCBI Taxonomy" id="1481888"/>
    <lineage>
        <taxon>Eukaryota</taxon>
        <taxon>Sar</taxon>
        <taxon>Alveolata</taxon>
        <taxon>Ciliophora</taxon>
        <taxon>Postciliodesmatophora</taxon>
        <taxon>Heterotrichea</taxon>
        <taxon>Heterotrichida</taxon>
        <taxon>Blepharismidae</taxon>
        <taxon>Blepharisma</taxon>
    </lineage>
</organism>
<sequence length="84" mass="10022">MKGWKFGRKKSVVSCWAKDTYWEEAQCDVLLAWIGGVLGLLIARNLCFDCVMLTFRMYFFIGFNSKLGYFNKWIKICWWFLCLL</sequence>
<dbReference type="EMBL" id="CAJZBQ010000060">
    <property type="protein sequence ID" value="CAG9335132.1"/>
    <property type="molecule type" value="Genomic_DNA"/>
</dbReference>
<dbReference type="AlphaFoldDB" id="A0AAU9KBR6"/>
<evidence type="ECO:0000313" key="2">
    <source>
        <dbReference type="Proteomes" id="UP001162131"/>
    </source>
</evidence>
<name>A0AAU9KBR6_9CILI</name>
<accession>A0AAU9KBR6</accession>
<evidence type="ECO:0000313" key="1">
    <source>
        <dbReference type="EMBL" id="CAG9335132.1"/>
    </source>
</evidence>
<keyword evidence="2" id="KW-1185">Reference proteome</keyword>
<protein>
    <submittedName>
        <fullName evidence="1">Uncharacterized protein</fullName>
    </submittedName>
</protein>
<gene>
    <name evidence="1" type="ORF">BSTOLATCC_MIC62709</name>
</gene>
<comment type="caution">
    <text evidence="1">The sequence shown here is derived from an EMBL/GenBank/DDBJ whole genome shotgun (WGS) entry which is preliminary data.</text>
</comment>
<reference evidence="1" key="1">
    <citation type="submission" date="2021-09" db="EMBL/GenBank/DDBJ databases">
        <authorList>
            <consortium name="AG Swart"/>
            <person name="Singh M."/>
            <person name="Singh A."/>
            <person name="Seah K."/>
            <person name="Emmerich C."/>
        </authorList>
    </citation>
    <scope>NUCLEOTIDE SEQUENCE</scope>
    <source>
        <strain evidence="1">ATCC30299</strain>
    </source>
</reference>
<dbReference type="Proteomes" id="UP001162131">
    <property type="component" value="Unassembled WGS sequence"/>
</dbReference>
<proteinExistence type="predicted"/>